<dbReference type="Proteomes" id="UP000319980">
    <property type="component" value="Unassembled WGS sequence"/>
</dbReference>
<dbReference type="PANTHER" id="PTHR43133">
    <property type="entry name" value="RNA POLYMERASE ECF-TYPE SIGMA FACTO"/>
    <property type="match status" value="1"/>
</dbReference>
<dbReference type="GO" id="GO:0016987">
    <property type="term" value="F:sigma factor activity"/>
    <property type="evidence" value="ECO:0007669"/>
    <property type="project" value="UniProtKB-KW"/>
</dbReference>
<evidence type="ECO:0000313" key="9">
    <source>
        <dbReference type="Proteomes" id="UP000319980"/>
    </source>
</evidence>
<sequence length="179" mass="20444">MHEHAPPREREYDLVRKARWGNEAAFAELYRLHARAVYTLAYRLTASTDRAEDITQDTFLRMLRFLPGFRAGTPLRPWLKKVAANAAIDLMRRDRHVLDDALIESAPSGAEGADASMDAEGLLRRMPPLARTLFWLHEIEGWSHQELARRFGQSPSWSKSIVSRALARLRVELEQGEPG</sequence>
<dbReference type="InterPro" id="IPR039425">
    <property type="entry name" value="RNA_pol_sigma-70-like"/>
</dbReference>
<dbReference type="GO" id="GO:0003677">
    <property type="term" value="F:DNA binding"/>
    <property type="evidence" value="ECO:0007669"/>
    <property type="project" value="UniProtKB-KW"/>
</dbReference>
<comment type="similarity">
    <text evidence="1">Belongs to the sigma-70 factor family. ECF subfamily.</text>
</comment>
<dbReference type="SUPFAM" id="SSF88946">
    <property type="entry name" value="Sigma2 domain of RNA polymerase sigma factors"/>
    <property type="match status" value="1"/>
</dbReference>
<dbReference type="Pfam" id="PF08281">
    <property type="entry name" value="Sigma70_r4_2"/>
    <property type="match status" value="1"/>
</dbReference>
<evidence type="ECO:0000313" key="8">
    <source>
        <dbReference type="EMBL" id="TWT19099.1"/>
    </source>
</evidence>
<feature type="domain" description="RNA polymerase sigma factor 70 region 4 type 2" evidence="7">
    <location>
        <begin position="121"/>
        <end position="169"/>
    </location>
</feature>
<feature type="domain" description="RNA polymerase sigma-70 region 2" evidence="6">
    <location>
        <begin position="29"/>
        <end position="95"/>
    </location>
</feature>
<evidence type="ECO:0000256" key="2">
    <source>
        <dbReference type="ARBA" id="ARBA00023015"/>
    </source>
</evidence>
<dbReference type="GO" id="GO:0006352">
    <property type="term" value="P:DNA-templated transcription initiation"/>
    <property type="evidence" value="ECO:0007669"/>
    <property type="project" value="InterPro"/>
</dbReference>
<evidence type="ECO:0000259" key="7">
    <source>
        <dbReference type="Pfam" id="PF08281"/>
    </source>
</evidence>
<comment type="caution">
    <text evidence="8">The sequence shown here is derived from an EMBL/GenBank/DDBJ whole genome shotgun (WGS) entry which is preliminary data.</text>
</comment>
<name>A0A5C5TZW6_9GAMM</name>
<keyword evidence="5" id="KW-0804">Transcription</keyword>
<dbReference type="InterPro" id="IPR013325">
    <property type="entry name" value="RNA_pol_sigma_r2"/>
</dbReference>
<gene>
    <name evidence="8" type="ORF">FQY83_12080</name>
</gene>
<evidence type="ECO:0000259" key="6">
    <source>
        <dbReference type="Pfam" id="PF04542"/>
    </source>
</evidence>
<keyword evidence="4" id="KW-0238">DNA-binding</keyword>
<protein>
    <submittedName>
        <fullName evidence="8">Sigma-70 family RNA polymerase sigma factor</fullName>
    </submittedName>
</protein>
<dbReference type="EMBL" id="VOHK01000005">
    <property type="protein sequence ID" value="TWT19099.1"/>
    <property type="molecule type" value="Genomic_DNA"/>
</dbReference>
<dbReference type="NCBIfam" id="TIGR02937">
    <property type="entry name" value="sigma70-ECF"/>
    <property type="match status" value="1"/>
</dbReference>
<dbReference type="AlphaFoldDB" id="A0A5C5TZW6"/>
<keyword evidence="3" id="KW-0731">Sigma factor</keyword>
<dbReference type="Pfam" id="PF04542">
    <property type="entry name" value="Sigma70_r2"/>
    <property type="match status" value="1"/>
</dbReference>
<dbReference type="PANTHER" id="PTHR43133:SF8">
    <property type="entry name" value="RNA POLYMERASE SIGMA FACTOR HI_1459-RELATED"/>
    <property type="match status" value="1"/>
</dbReference>
<reference evidence="8 9" key="1">
    <citation type="journal article" date="2008" name="Int. J. Syst. Evol. Microbiol.">
        <title>Luteimonas marina sp. nov., isolated from seawater.</title>
        <authorList>
            <person name="Baik K.S."/>
            <person name="Park S.C."/>
            <person name="Kim M.S."/>
            <person name="Kim E.M."/>
            <person name="Park C."/>
            <person name="Chun J."/>
            <person name="Seong C.N."/>
        </authorList>
    </citation>
    <scope>NUCLEOTIDE SEQUENCE [LARGE SCALE GENOMIC DNA]</scope>
    <source>
        <strain evidence="8 9">FR1330</strain>
    </source>
</reference>
<evidence type="ECO:0000256" key="3">
    <source>
        <dbReference type="ARBA" id="ARBA00023082"/>
    </source>
</evidence>
<evidence type="ECO:0000256" key="1">
    <source>
        <dbReference type="ARBA" id="ARBA00010641"/>
    </source>
</evidence>
<proteinExistence type="inferred from homology"/>
<evidence type="ECO:0000256" key="5">
    <source>
        <dbReference type="ARBA" id="ARBA00023163"/>
    </source>
</evidence>
<keyword evidence="9" id="KW-1185">Reference proteome</keyword>
<accession>A0A5C5TZW6</accession>
<dbReference type="Gene3D" id="1.10.1740.10">
    <property type="match status" value="1"/>
</dbReference>
<dbReference type="OrthoDB" id="6236508at2"/>
<dbReference type="InterPro" id="IPR013324">
    <property type="entry name" value="RNA_pol_sigma_r3/r4-like"/>
</dbReference>
<organism evidence="8 9">
    <name type="scientific">Luteimonas marina</name>
    <dbReference type="NCBI Taxonomy" id="488485"/>
    <lineage>
        <taxon>Bacteria</taxon>
        <taxon>Pseudomonadati</taxon>
        <taxon>Pseudomonadota</taxon>
        <taxon>Gammaproteobacteria</taxon>
        <taxon>Lysobacterales</taxon>
        <taxon>Lysobacteraceae</taxon>
        <taxon>Luteimonas</taxon>
    </lineage>
</organism>
<dbReference type="InterPro" id="IPR013249">
    <property type="entry name" value="RNA_pol_sigma70_r4_t2"/>
</dbReference>
<dbReference type="InterPro" id="IPR014284">
    <property type="entry name" value="RNA_pol_sigma-70_dom"/>
</dbReference>
<dbReference type="SUPFAM" id="SSF88659">
    <property type="entry name" value="Sigma3 and sigma4 domains of RNA polymerase sigma factors"/>
    <property type="match status" value="1"/>
</dbReference>
<dbReference type="InterPro" id="IPR036388">
    <property type="entry name" value="WH-like_DNA-bd_sf"/>
</dbReference>
<evidence type="ECO:0000256" key="4">
    <source>
        <dbReference type="ARBA" id="ARBA00023125"/>
    </source>
</evidence>
<dbReference type="RefSeq" id="WP_146388214.1">
    <property type="nucleotide sequence ID" value="NZ_VOHK01000005.1"/>
</dbReference>
<keyword evidence="2" id="KW-0805">Transcription regulation</keyword>
<dbReference type="Gene3D" id="1.10.10.10">
    <property type="entry name" value="Winged helix-like DNA-binding domain superfamily/Winged helix DNA-binding domain"/>
    <property type="match status" value="1"/>
</dbReference>
<dbReference type="InterPro" id="IPR007627">
    <property type="entry name" value="RNA_pol_sigma70_r2"/>
</dbReference>